<dbReference type="InterPro" id="IPR018094">
    <property type="entry name" value="Thymidylate_kinase"/>
</dbReference>
<gene>
    <name evidence="11" type="primary">98</name>
    <name evidence="11" type="ORF">HVTV1_98</name>
</gene>
<dbReference type="EC" id="2.7.4.9" evidence="3"/>
<protein>
    <recommendedName>
        <fullName evidence="3">dTMP kinase</fullName>
        <ecNumber evidence="3">2.7.4.9</ecNumber>
    </recommendedName>
</protein>
<dbReference type="GO" id="GO:0006235">
    <property type="term" value="P:dTTP biosynthetic process"/>
    <property type="evidence" value="ECO:0007669"/>
    <property type="project" value="UniProtKB-UniPathway"/>
</dbReference>
<dbReference type="GO" id="GO:0004798">
    <property type="term" value="F:dTMP kinase activity"/>
    <property type="evidence" value="ECO:0007669"/>
    <property type="project" value="UniProtKB-EC"/>
</dbReference>
<evidence type="ECO:0000256" key="9">
    <source>
        <dbReference type="ARBA" id="ARBA00048743"/>
    </source>
</evidence>
<dbReference type="PANTHER" id="PTHR10344">
    <property type="entry name" value="THYMIDYLATE KINASE"/>
    <property type="match status" value="1"/>
</dbReference>
<dbReference type="InterPro" id="IPR039430">
    <property type="entry name" value="Thymidylate_kin-like_dom"/>
</dbReference>
<evidence type="ECO:0000256" key="6">
    <source>
        <dbReference type="ARBA" id="ARBA00022741"/>
    </source>
</evidence>
<dbReference type="InterPro" id="IPR018095">
    <property type="entry name" value="Thymidylate_kin_CS"/>
</dbReference>
<dbReference type="GO" id="GO:0006227">
    <property type="term" value="P:dUDP biosynthetic process"/>
    <property type="evidence" value="ECO:0007669"/>
    <property type="project" value="TreeGrafter"/>
</dbReference>
<evidence type="ECO:0000256" key="2">
    <source>
        <dbReference type="ARBA" id="ARBA00009776"/>
    </source>
</evidence>
<dbReference type="CDD" id="cd01672">
    <property type="entry name" value="TMPK"/>
    <property type="match status" value="1"/>
</dbReference>
<organism evidence="11 12">
    <name type="scientific">Haloarcula vallismortis tailed virus 1</name>
    <dbReference type="NCBI Taxonomy" id="1262528"/>
    <lineage>
        <taxon>Viruses</taxon>
        <taxon>Duplodnaviria</taxon>
        <taxon>Heunggongvirae</taxon>
        <taxon>Uroviricota</taxon>
        <taxon>Caudoviricetes</taxon>
        <taxon>Thumleimavirales</taxon>
        <taxon>Druskaviridae</taxon>
        <taxon>Tredecimvirus</taxon>
        <taxon>Tredecimvirus thailandense</taxon>
        <taxon>Tredecimvirus HVTV1</taxon>
    </lineage>
</organism>
<dbReference type="GeneID" id="14477339"/>
<dbReference type="NCBIfam" id="TIGR00041">
    <property type="entry name" value="DTMP_kinase"/>
    <property type="match status" value="1"/>
</dbReference>
<evidence type="ECO:0000256" key="7">
    <source>
        <dbReference type="ARBA" id="ARBA00022777"/>
    </source>
</evidence>
<name>L7TNP0_9CAUD</name>
<dbReference type="Proteomes" id="UP000011137">
    <property type="component" value="Segment"/>
</dbReference>
<dbReference type="SUPFAM" id="SSF52540">
    <property type="entry name" value="P-loop containing nucleoside triphosphate hydrolases"/>
    <property type="match status" value="1"/>
</dbReference>
<dbReference type="PANTHER" id="PTHR10344:SF4">
    <property type="entry name" value="UMP-CMP KINASE 2, MITOCHONDRIAL"/>
    <property type="match status" value="1"/>
</dbReference>
<comment type="similarity">
    <text evidence="2">Belongs to the thymidylate kinase family.</text>
</comment>
<dbReference type="Pfam" id="PF02223">
    <property type="entry name" value="Thymidylate_kin"/>
    <property type="match status" value="1"/>
</dbReference>
<evidence type="ECO:0000313" key="11">
    <source>
        <dbReference type="EMBL" id="AGC34467.1"/>
    </source>
</evidence>
<reference evidence="11 12" key="1">
    <citation type="journal article" date="2013" name="J. Virol.">
        <title>Insights into head-tailed viruses infecting extremely halophilic archaea.</title>
        <authorList>
            <person name="Pietila M.K."/>
            <person name="Laurinmaki P."/>
            <person name="Russell D.A."/>
            <person name="Ko C.C."/>
            <person name="Jacobs-Sera D."/>
            <person name="Butcher S.J."/>
            <person name="Bamford D.H."/>
            <person name="Hendrix R.W."/>
        </authorList>
    </citation>
    <scope>NUCLEOTIDE SEQUENCE [LARGE SCALE GENOMIC DNA]</scope>
</reference>
<keyword evidence="12" id="KW-1185">Reference proteome</keyword>
<accession>L7TNP0</accession>
<sequence length="195" mass="22722">MPGHFITVEGLDGAGKTLVVKAIKRKFDAETTCEPSEFWTGKQVRKALRSETPAFTDFFLFMADRHYHIEEFIKPKVENGQLVVSDRFSDSTLAYQPVQLQDELENPVEWMSDVMAPWKFMPDLTIYLDVSVDTALERADKEEKYEKRETLEQVKENYEYLINRDVDDPTYRVVDGEQSKKDVREEVLAIVEEEL</sequence>
<keyword evidence="4" id="KW-0808">Transferase</keyword>
<evidence type="ECO:0000256" key="5">
    <source>
        <dbReference type="ARBA" id="ARBA00022727"/>
    </source>
</evidence>
<evidence type="ECO:0000256" key="3">
    <source>
        <dbReference type="ARBA" id="ARBA00012980"/>
    </source>
</evidence>
<keyword evidence="8" id="KW-0067">ATP-binding</keyword>
<dbReference type="EMBL" id="KC117377">
    <property type="protein sequence ID" value="AGC34467.1"/>
    <property type="molecule type" value="Genomic_DNA"/>
</dbReference>
<evidence type="ECO:0000256" key="8">
    <source>
        <dbReference type="ARBA" id="ARBA00022840"/>
    </source>
</evidence>
<keyword evidence="5" id="KW-0545">Nucleotide biosynthesis</keyword>
<dbReference type="PROSITE" id="PS01331">
    <property type="entry name" value="THYMIDYLATE_KINASE"/>
    <property type="match status" value="1"/>
</dbReference>
<dbReference type="HAMAP" id="MF_00165">
    <property type="entry name" value="Thymidylate_kinase"/>
    <property type="match status" value="1"/>
</dbReference>
<keyword evidence="6" id="KW-0547">Nucleotide-binding</keyword>
<evidence type="ECO:0000256" key="4">
    <source>
        <dbReference type="ARBA" id="ARBA00022679"/>
    </source>
</evidence>
<feature type="domain" description="Thymidylate kinase-like" evidence="10">
    <location>
        <begin position="8"/>
        <end position="187"/>
    </location>
</feature>
<dbReference type="InterPro" id="IPR027417">
    <property type="entry name" value="P-loop_NTPase"/>
</dbReference>
<dbReference type="GO" id="GO:0005524">
    <property type="term" value="F:ATP binding"/>
    <property type="evidence" value="ECO:0007669"/>
    <property type="project" value="UniProtKB-KW"/>
</dbReference>
<evidence type="ECO:0000313" key="12">
    <source>
        <dbReference type="Proteomes" id="UP000011137"/>
    </source>
</evidence>
<evidence type="ECO:0000256" key="1">
    <source>
        <dbReference type="ARBA" id="ARBA00004992"/>
    </source>
</evidence>
<dbReference type="OrthoDB" id="14971at10239"/>
<proteinExistence type="inferred from homology"/>
<dbReference type="Gene3D" id="3.40.50.300">
    <property type="entry name" value="P-loop containing nucleotide triphosphate hydrolases"/>
    <property type="match status" value="1"/>
</dbReference>
<dbReference type="GO" id="GO:0006233">
    <property type="term" value="P:dTDP biosynthetic process"/>
    <property type="evidence" value="ECO:0007669"/>
    <property type="project" value="InterPro"/>
</dbReference>
<keyword evidence="7 11" id="KW-0418">Kinase</keyword>
<comment type="catalytic activity">
    <reaction evidence="9">
        <text>dTMP + ATP = dTDP + ADP</text>
        <dbReference type="Rhea" id="RHEA:13517"/>
        <dbReference type="ChEBI" id="CHEBI:30616"/>
        <dbReference type="ChEBI" id="CHEBI:58369"/>
        <dbReference type="ChEBI" id="CHEBI:63528"/>
        <dbReference type="ChEBI" id="CHEBI:456216"/>
        <dbReference type="EC" id="2.7.4.9"/>
    </reaction>
</comment>
<evidence type="ECO:0000259" key="10">
    <source>
        <dbReference type="Pfam" id="PF02223"/>
    </source>
</evidence>
<dbReference type="UniPathway" id="UPA00575"/>
<comment type="pathway">
    <text evidence="1">Pyrimidine metabolism; dTTP biosynthesis.</text>
</comment>
<dbReference type="RefSeq" id="YP_007379003.1">
    <property type="nucleotide sequence ID" value="NC_020158.1"/>
</dbReference>
<dbReference type="KEGG" id="vg:14477339"/>